<gene>
    <name evidence="1" type="ORF">BIFADO_01794</name>
</gene>
<reference evidence="1 2" key="2">
    <citation type="submission" date="2007-05" db="EMBL/GenBank/DDBJ databases">
        <title>Draft genome sequence of Bifidobacterium adolescentis (L2-32).</title>
        <authorList>
            <person name="Sudarsanam P."/>
            <person name="Ley R."/>
            <person name="Guruge J."/>
            <person name="Turnbaugh P.J."/>
            <person name="Mahowald M."/>
            <person name="Liep D."/>
            <person name="Gordon J."/>
        </authorList>
    </citation>
    <scope>NUCLEOTIDE SEQUENCE [LARGE SCALE GENOMIC DNA]</scope>
    <source>
        <strain evidence="1 2">L2-32</strain>
    </source>
</reference>
<sequence length="51" mass="5221">MRNGSLTEESGGAALSGLPAGETAMQAALWRNAATLVQHVWAGTHAGRNDS</sequence>
<organism evidence="1 2">
    <name type="scientific">Bifidobacterium adolescentis L2-32</name>
    <dbReference type="NCBI Taxonomy" id="411481"/>
    <lineage>
        <taxon>Bacteria</taxon>
        <taxon>Bacillati</taxon>
        <taxon>Actinomycetota</taxon>
        <taxon>Actinomycetes</taxon>
        <taxon>Bifidobacteriales</taxon>
        <taxon>Bifidobacteriaceae</taxon>
        <taxon>Bifidobacterium</taxon>
    </lineage>
</organism>
<dbReference type="Proteomes" id="UP000003773">
    <property type="component" value="Unassembled WGS sequence"/>
</dbReference>
<name>A7A7F5_BIFAD</name>
<comment type="caution">
    <text evidence="1">The sequence shown here is derived from an EMBL/GenBank/DDBJ whole genome shotgun (WGS) entry which is preliminary data.</text>
</comment>
<evidence type="ECO:0000313" key="2">
    <source>
        <dbReference type="Proteomes" id="UP000003773"/>
    </source>
</evidence>
<reference evidence="1 2" key="1">
    <citation type="submission" date="2007-04" db="EMBL/GenBank/DDBJ databases">
        <authorList>
            <person name="Fulton L."/>
            <person name="Clifton S."/>
            <person name="Fulton B."/>
            <person name="Xu J."/>
            <person name="Minx P."/>
            <person name="Pepin K.H."/>
            <person name="Johnson M."/>
            <person name="Thiruvilangam P."/>
            <person name="Bhonagiri V."/>
            <person name="Nash W.E."/>
            <person name="Mardis E.R."/>
            <person name="Wilson R.K."/>
        </authorList>
    </citation>
    <scope>NUCLEOTIDE SEQUENCE [LARGE SCALE GENOMIC DNA]</scope>
    <source>
        <strain evidence="1 2">L2-32</strain>
    </source>
</reference>
<protein>
    <submittedName>
        <fullName evidence="1">Uncharacterized protein</fullName>
    </submittedName>
</protein>
<evidence type="ECO:0000313" key="1">
    <source>
        <dbReference type="EMBL" id="EDN82416.1"/>
    </source>
</evidence>
<accession>A7A7F5</accession>
<proteinExistence type="predicted"/>
<dbReference type="HOGENOM" id="CLU_3096066_0_0_11"/>
<dbReference type="AlphaFoldDB" id="A7A7F5"/>
<dbReference type="EMBL" id="AAXD02000053">
    <property type="protein sequence ID" value="EDN82416.1"/>
    <property type="molecule type" value="Genomic_DNA"/>
</dbReference>